<sequence>MNIEEFRDYCLLKAGVTEETPFGPETLVFKVGGKVFALTDIDTFGSINLKCDPERAQELREQYDYVLPGYHMNKKHWNTVLIGTGASVGLLRELIDHSYDLVRASLPRKQREELAEAENQAE</sequence>
<dbReference type="Gene3D" id="3.90.1150.30">
    <property type="match status" value="1"/>
</dbReference>
<reference evidence="2" key="1">
    <citation type="submission" date="2017-06" db="EMBL/GenBank/DDBJ databases">
        <authorList>
            <person name="Varghese N."/>
            <person name="Submissions S."/>
        </authorList>
    </citation>
    <scope>NUCLEOTIDE SEQUENCE [LARGE SCALE GENOMIC DNA]</scope>
    <source>
        <strain evidence="2">DSM 11116</strain>
    </source>
</reference>
<dbReference type="Proteomes" id="UP000198131">
    <property type="component" value="Unassembled WGS sequence"/>
</dbReference>
<gene>
    <name evidence="1" type="ORF">SAMN06265337_0694</name>
</gene>
<name>A0A212T953_9BACT</name>
<accession>A0A212T953</accession>
<protein>
    <submittedName>
        <fullName evidence="1">Predicted DNA-binding protein, MmcQ/YjbR family</fullName>
    </submittedName>
</protein>
<keyword evidence="2" id="KW-1185">Reference proteome</keyword>
<evidence type="ECO:0000313" key="2">
    <source>
        <dbReference type="Proteomes" id="UP000198131"/>
    </source>
</evidence>
<evidence type="ECO:0000313" key="1">
    <source>
        <dbReference type="EMBL" id="SNC62549.1"/>
    </source>
</evidence>
<dbReference type="InterPro" id="IPR058532">
    <property type="entry name" value="YjbR/MT2646/Rv2570-like"/>
</dbReference>
<dbReference type="SUPFAM" id="SSF142906">
    <property type="entry name" value="YjbR-like"/>
    <property type="match status" value="1"/>
</dbReference>
<proteinExistence type="predicted"/>
<dbReference type="PANTHER" id="PTHR35145:SF1">
    <property type="entry name" value="CYTOPLASMIC PROTEIN"/>
    <property type="match status" value="1"/>
</dbReference>
<dbReference type="GO" id="GO:0003677">
    <property type="term" value="F:DNA binding"/>
    <property type="evidence" value="ECO:0007669"/>
    <property type="project" value="UniProtKB-KW"/>
</dbReference>
<dbReference type="InterPro" id="IPR007351">
    <property type="entry name" value="YjbR"/>
</dbReference>
<organism evidence="1 2">
    <name type="scientific">Hymenobacter gelipurpurascens</name>
    <dbReference type="NCBI Taxonomy" id="89968"/>
    <lineage>
        <taxon>Bacteria</taxon>
        <taxon>Pseudomonadati</taxon>
        <taxon>Bacteroidota</taxon>
        <taxon>Cytophagia</taxon>
        <taxon>Cytophagales</taxon>
        <taxon>Hymenobacteraceae</taxon>
        <taxon>Hymenobacter</taxon>
    </lineage>
</organism>
<keyword evidence="1" id="KW-0238">DNA-binding</keyword>
<dbReference type="PANTHER" id="PTHR35145">
    <property type="entry name" value="CYTOPLASMIC PROTEIN-RELATED"/>
    <property type="match status" value="1"/>
</dbReference>
<dbReference type="RefSeq" id="WP_088842008.1">
    <property type="nucleotide sequence ID" value="NZ_FYEW01000001.1"/>
</dbReference>
<dbReference type="InterPro" id="IPR038056">
    <property type="entry name" value="YjbR-like_sf"/>
</dbReference>
<dbReference type="AlphaFoldDB" id="A0A212T953"/>
<dbReference type="EMBL" id="FYEW01000001">
    <property type="protein sequence ID" value="SNC62549.1"/>
    <property type="molecule type" value="Genomic_DNA"/>
</dbReference>
<dbReference type="Pfam" id="PF04237">
    <property type="entry name" value="YjbR"/>
    <property type="match status" value="1"/>
</dbReference>
<dbReference type="OrthoDB" id="9789813at2"/>